<evidence type="ECO:0008006" key="3">
    <source>
        <dbReference type="Google" id="ProtNLM"/>
    </source>
</evidence>
<dbReference type="SUPFAM" id="SSF53187">
    <property type="entry name" value="Zn-dependent exopeptidases"/>
    <property type="match status" value="1"/>
</dbReference>
<reference evidence="1 2" key="1">
    <citation type="journal article" date="2019" name="Int. J. Syst. Evol. Microbiol.">
        <title>The Global Catalogue of Microorganisms (GCM) 10K type strain sequencing project: providing services to taxonomists for standard genome sequencing and annotation.</title>
        <authorList>
            <consortium name="The Broad Institute Genomics Platform"/>
            <consortium name="The Broad Institute Genome Sequencing Center for Infectious Disease"/>
            <person name="Wu L."/>
            <person name="Ma J."/>
        </authorList>
    </citation>
    <scope>NUCLEOTIDE SEQUENCE [LARGE SCALE GENOMIC DNA]</scope>
    <source>
        <strain evidence="1 2">JCM 13023</strain>
    </source>
</reference>
<accession>A0ABN1WGN9</accession>
<name>A0ABN1WGN9_9PSEU</name>
<dbReference type="EMBL" id="BAAALN010000018">
    <property type="protein sequence ID" value="GAA1249947.1"/>
    <property type="molecule type" value="Genomic_DNA"/>
</dbReference>
<evidence type="ECO:0000313" key="1">
    <source>
        <dbReference type="EMBL" id="GAA1249947.1"/>
    </source>
</evidence>
<gene>
    <name evidence="1" type="ORF">GCM10009676_40630</name>
</gene>
<evidence type="ECO:0000313" key="2">
    <source>
        <dbReference type="Proteomes" id="UP001500653"/>
    </source>
</evidence>
<keyword evidence="2" id="KW-1185">Reference proteome</keyword>
<sequence length="71" mass="7766">MFGLPWRALGLGGTIPFLGLFGRAYPEAQFVVTGPRGPGNNAHVPDEWLHLEQTERVTEAVARIIDAHARS</sequence>
<comment type="caution">
    <text evidence="1">The sequence shown here is derived from an EMBL/GenBank/DDBJ whole genome shotgun (WGS) entry which is preliminary data.</text>
</comment>
<organism evidence="1 2">
    <name type="scientific">Prauserella halophila</name>
    <dbReference type="NCBI Taxonomy" id="185641"/>
    <lineage>
        <taxon>Bacteria</taxon>
        <taxon>Bacillati</taxon>
        <taxon>Actinomycetota</taxon>
        <taxon>Actinomycetes</taxon>
        <taxon>Pseudonocardiales</taxon>
        <taxon>Pseudonocardiaceae</taxon>
        <taxon>Prauserella</taxon>
    </lineage>
</organism>
<dbReference type="Proteomes" id="UP001500653">
    <property type="component" value="Unassembled WGS sequence"/>
</dbReference>
<dbReference type="Gene3D" id="3.40.630.10">
    <property type="entry name" value="Zn peptidases"/>
    <property type="match status" value="1"/>
</dbReference>
<proteinExistence type="predicted"/>
<protein>
    <recommendedName>
        <fullName evidence="3">Peptidase M20/M25/M40-like protein</fullName>
    </recommendedName>
</protein>